<feature type="non-terminal residue" evidence="1">
    <location>
        <position position="594"/>
    </location>
</feature>
<reference evidence="1" key="1">
    <citation type="submission" date="2021-06" db="EMBL/GenBank/DDBJ databases">
        <authorList>
            <person name="Kallberg Y."/>
            <person name="Tangrot J."/>
            <person name="Rosling A."/>
        </authorList>
    </citation>
    <scope>NUCLEOTIDE SEQUENCE</scope>
    <source>
        <strain evidence="1">IL203A</strain>
    </source>
</reference>
<dbReference type="EMBL" id="CAJVPU010019518">
    <property type="protein sequence ID" value="CAG8672108.1"/>
    <property type="molecule type" value="Genomic_DNA"/>
</dbReference>
<comment type="caution">
    <text evidence="1">The sequence shown here is derived from an EMBL/GenBank/DDBJ whole genome shotgun (WGS) entry which is preliminary data.</text>
</comment>
<accession>A0ACA9NQV8</accession>
<sequence length="594" mass="68370">MSEKHIHVYFNRKVSSWDIKDFLDCCELDDISDKISIYLKSLEAIANTEEGQKCERAKELLARYRENLVACAGSRRSRIIQVLKASHEVSAGAWAISKVVLRSRLKVDLALTPLGHGQSRRLSYGSRPDRKLARNWESKHRKMSSEASNSINFYGNIQNNGIIASEATKNRSVTNTTHPEEKRPAEDASHVTTSPPNLRHHTPPPHYILVSSDSEPDEDDNLDKEEKFCLDINTVSFDDYVDQSKRDSKWKLLDGRHLVKALNSKTSEMVKLFPKKDKKEQTLIAKSVIRLGLSSIIDLSSEFEDGMCSWFEKDWANIKKKVYEIIDMKPKAFEGEVENMCGAYKYNEARDYSYKIKTSNTSQTIDKFLRKPFIFVDNSGKCQEMSEIEYAIEMIAPIMNEIFNDTSEYINLRWGETLSNVMSDRRRKIDLRIIRIADKLELSHSECAKIPSPTKIIHDRSKCLRTLKGVLNNFLKRDLSDEEVRDSKILGIQFSGIELLDDGLYFGLEGPTFEFPTQFMNIKCLRSALEALFFFKKNVVEKAKLQADPTKTNNPLHKILHQSGSSKAKHFKIKYIRDTYFTPKKRKDDQNSYN</sequence>
<dbReference type="Proteomes" id="UP000789702">
    <property type="component" value="Unassembled WGS sequence"/>
</dbReference>
<gene>
    <name evidence="1" type="ORF">DHETER_LOCUS10232</name>
</gene>
<organism evidence="1 2">
    <name type="scientific">Dentiscutata heterogama</name>
    <dbReference type="NCBI Taxonomy" id="1316150"/>
    <lineage>
        <taxon>Eukaryota</taxon>
        <taxon>Fungi</taxon>
        <taxon>Fungi incertae sedis</taxon>
        <taxon>Mucoromycota</taxon>
        <taxon>Glomeromycotina</taxon>
        <taxon>Glomeromycetes</taxon>
        <taxon>Diversisporales</taxon>
        <taxon>Gigasporaceae</taxon>
        <taxon>Dentiscutata</taxon>
    </lineage>
</organism>
<protein>
    <submittedName>
        <fullName evidence="1">257_t:CDS:1</fullName>
    </submittedName>
</protein>
<name>A0ACA9NQV8_9GLOM</name>
<evidence type="ECO:0000313" key="2">
    <source>
        <dbReference type="Proteomes" id="UP000789702"/>
    </source>
</evidence>
<keyword evidence="2" id="KW-1185">Reference proteome</keyword>
<evidence type="ECO:0000313" key="1">
    <source>
        <dbReference type="EMBL" id="CAG8672108.1"/>
    </source>
</evidence>
<proteinExistence type="predicted"/>